<dbReference type="SUPFAM" id="SSF52540">
    <property type="entry name" value="P-loop containing nucleoside triphosphate hydrolases"/>
    <property type="match status" value="1"/>
</dbReference>
<dbReference type="Gene3D" id="3.40.50.300">
    <property type="entry name" value="P-loop containing nucleotide triphosphate hydrolases"/>
    <property type="match status" value="1"/>
</dbReference>
<dbReference type="GO" id="GO:0005524">
    <property type="term" value="F:ATP binding"/>
    <property type="evidence" value="ECO:0007669"/>
    <property type="project" value="UniProtKB-KW"/>
</dbReference>
<dbReference type="AlphaFoldDB" id="A0A2W4LKX1"/>
<protein>
    <submittedName>
        <fullName evidence="7">ABC transporter ATP-binding protein</fullName>
    </submittedName>
</protein>
<feature type="region of interest" description="Disordered" evidence="4">
    <location>
        <begin position="245"/>
        <end position="286"/>
    </location>
</feature>
<dbReference type="InterPro" id="IPR027417">
    <property type="entry name" value="P-loop_NTPase"/>
</dbReference>
<dbReference type="SMART" id="SM00382">
    <property type="entry name" value="AAA"/>
    <property type="match status" value="1"/>
</dbReference>
<keyword evidence="2" id="KW-0547">Nucleotide-binding</keyword>
<dbReference type="Pfam" id="PF00005">
    <property type="entry name" value="ABC_tran"/>
    <property type="match status" value="1"/>
</dbReference>
<proteinExistence type="predicted"/>
<reference evidence="6" key="4">
    <citation type="submission" date="2023-08" db="EMBL/GenBank/DDBJ databases">
        <authorList>
            <person name="Guima S.E.S."/>
            <person name="Martins L.F."/>
            <person name="Silva A.M."/>
            <person name="Setubal J.C."/>
        </authorList>
    </citation>
    <scope>NUCLEOTIDE SEQUENCE</scope>
    <source>
        <strain evidence="6">ZC4RG45</strain>
    </source>
</reference>
<accession>A0A2W4LKX1</accession>
<dbReference type="CDD" id="cd03214">
    <property type="entry name" value="ABC_Iron-Siderophores_B12_Hemin"/>
    <property type="match status" value="1"/>
</dbReference>
<evidence type="ECO:0000256" key="4">
    <source>
        <dbReference type="SAM" id="MobiDB-lite"/>
    </source>
</evidence>
<keyword evidence="3 7" id="KW-0067">ATP-binding</keyword>
<evidence type="ECO:0000313" key="6">
    <source>
        <dbReference type="EMBL" id="MFO7193199.1"/>
    </source>
</evidence>
<evidence type="ECO:0000259" key="5">
    <source>
        <dbReference type="PROSITE" id="PS50893"/>
    </source>
</evidence>
<dbReference type="EMBL" id="QGUI01000255">
    <property type="protein sequence ID" value="PZM98353.1"/>
    <property type="molecule type" value="Genomic_DNA"/>
</dbReference>
<reference evidence="6" key="1">
    <citation type="submission" date="2018-05" db="EMBL/GenBank/DDBJ databases">
        <authorList>
            <person name="Moura L."/>
            <person name="Setubal J.C."/>
        </authorList>
    </citation>
    <scope>NUCLEOTIDE SEQUENCE</scope>
    <source>
        <strain evidence="6">ZC4RG45</strain>
    </source>
</reference>
<comment type="caution">
    <text evidence="7">The sequence shown here is derived from an EMBL/GenBank/DDBJ whole genome shotgun (WGS) entry which is preliminary data.</text>
</comment>
<dbReference type="GO" id="GO:0016887">
    <property type="term" value="F:ATP hydrolysis activity"/>
    <property type="evidence" value="ECO:0007669"/>
    <property type="project" value="InterPro"/>
</dbReference>
<reference evidence="6 8" key="3">
    <citation type="journal article" date="2021" name="BMC Genomics">
        <title>Genome-resolved metagenome and metatranscriptome analyses of thermophilic composting reveal key bacterial players and their metabolic interactions.</title>
        <authorList>
            <person name="Braga L.P.P."/>
            <person name="Pereira R.V."/>
            <person name="Martins L.F."/>
            <person name="Moura L.M.S."/>
            <person name="Sanchez F.B."/>
            <person name="Patane J.S.L."/>
            <person name="da Silva A.M."/>
            <person name="Setubal J.C."/>
        </authorList>
    </citation>
    <scope>NUCLEOTIDE SEQUENCE [LARGE SCALE GENOMIC DNA]</scope>
    <source>
        <strain evidence="6">ZC4RG45</strain>
    </source>
</reference>
<dbReference type="FunFam" id="3.40.50.300:FF:000134">
    <property type="entry name" value="Iron-enterobactin ABC transporter ATP-binding protein"/>
    <property type="match status" value="1"/>
</dbReference>
<evidence type="ECO:0000256" key="2">
    <source>
        <dbReference type="ARBA" id="ARBA00022741"/>
    </source>
</evidence>
<keyword evidence="1" id="KW-0813">Transport</keyword>
<dbReference type="PANTHER" id="PTHR42794:SF2">
    <property type="entry name" value="ABC TRANSPORTER ATP-BINDING PROTEIN"/>
    <property type="match status" value="1"/>
</dbReference>
<evidence type="ECO:0000313" key="7">
    <source>
        <dbReference type="EMBL" id="PZM98353.1"/>
    </source>
</evidence>
<reference evidence="7" key="2">
    <citation type="submission" date="2018-05" db="EMBL/GenBank/DDBJ databases">
        <authorList>
            <person name="Lanie J.A."/>
            <person name="Ng W.-L."/>
            <person name="Kazmierczak K.M."/>
            <person name="Andrzejewski T.M."/>
            <person name="Davidsen T.M."/>
            <person name="Wayne K.J."/>
            <person name="Tettelin H."/>
            <person name="Glass J.I."/>
            <person name="Rusch D."/>
            <person name="Podicherti R."/>
            <person name="Tsui H.-C.T."/>
            <person name="Winkler M.E."/>
        </authorList>
    </citation>
    <scope>NUCLEOTIDE SEQUENCE</scope>
    <source>
        <strain evidence="7">ZC4RG45</strain>
    </source>
</reference>
<evidence type="ECO:0000256" key="1">
    <source>
        <dbReference type="ARBA" id="ARBA00022448"/>
    </source>
</evidence>
<dbReference type="InterPro" id="IPR003439">
    <property type="entry name" value="ABC_transporter-like_ATP-bd"/>
</dbReference>
<evidence type="ECO:0000256" key="3">
    <source>
        <dbReference type="ARBA" id="ARBA00022840"/>
    </source>
</evidence>
<gene>
    <name evidence="6" type="ORF">DIU77_013235</name>
    <name evidence="7" type="ORF">DIU77_08035</name>
</gene>
<name>A0A2W4LKX1_9PSEU</name>
<sequence>MRVQADRLSWTANGKRILRGVTIDVRPGETLGVIGPNGSGKSTLLRCLAGLRVPSAGTVRFDGADITRFTPRQLARKVAFVEQDAHVASELRVADVVALGRTPYRSPWRGLREEDHAVVAEELARMDISHLRDRPWRSLSGGERQRAHIARGLAQRTPCLLLDEPANHLDIRHQLDLLTTLAASPATVLIAVHDLTLAARFCDRLALLAGGEIVATGTPAEVLTPDRVRSVFAVDARLETDRRGHPFVSLHPLTDPAHPIAGSRPSPAPATEQPSPVLTVDQGELA</sequence>
<dbReference type="EMBL" id="QGUI02000177">
    <property type="protein sequence ID" value="MFO7193199.1"/>
    <property type="molecule type" value="Genomic_DNA"/>
</dbReference>
<dbReference type="Proteomes" id="UP000249324">
    <property type="component" value="Unassembled WGS sequence"/>
</dbReference>
<dbReference type="STRING" id="1111738.GCA_000427905_03431"/>
<feature type="domain" description="ABC transporter" evidence="5">
    <location>
        <begin position="3"/>
        <end position="235"/>
    </location>
</feature>
<dbReference type="PANTHER" id="PTHR42794">
    <property type="entry name" value="HEMIN IMPORT ATP-BINDING PROTEIN HMUV"/>
    <property type="match status" value="1"/>
</dbReference>
<organism evidence="7">
    <name type="scientific">Thermocrispum agreste</name>
    <dbReference type="NCBI Taxonomy" id="37925"/>
    <lineage>
        <taxon>Bacteria</taxon>
        <taxon>Bacillati</taxon>
        <taxon>Actinomycetota</taxon>
        <taxon>Actinomycetes</taxon>
        <taxon>Pseudonocardiales</taxon>
        <taxon>Pseudonocardiaceae</taxon>
        <taxon>Thermocrispum</taxon>
    </lineage>
</organism>
<dbReference type="InterPro" id="IPR003593">
    <property type="entry name" value="AAA+_ATPase"/>
</dbReference>
<dbReference type="PROSITE" id="PS50893">
    <property type="entry name" value="ABC_TRANSPORTER_2"/>
    <property type="match status" value="1"/>
</dbReference>
<evidence type="ECO:0000313" key="8">
    <source>
        <dbReference type="Proteomes" id="UP000249324"/>
    </source>
</evidence>